<comment type="caution">
    <text evidence="2">The sequence shown here is derived from an EMBL/GenBank/DDBJ whole genome shotgun (WGS) entry which is preliminary data.</text>
</comment>
<dbReference type="Proteomes" id="UP000274822">
    <property type="component" value="Unassembled WGS sequence"/>
</dbReference>
<reference evidence="2 3" key="1">
    <citation type="journal article" date="2018" name="New Phytol.">
        <title>Phylogenomics of Endogonaceae and evolution of mycorrhizas within Mucoromycota.</title>
        <authorList>
            <person name="Chang Y."/>
            <person name="Desiro A."/>
            <person name="Na H."/>
            <person name="Sandor L."/>
            <person name="Lipzen A."/>
            <person name="Clum A."/>
            <person name="Barry K."/>
            <person name="Grigoriev I.V."/>
            <person name="Martin F.M."/>
            <person name="Stajich J.E."/>
            <person name="Smith M.E."/>
            <person name="Bonito G."/>
            <person name="Spatafora J.W."/>
        </authorList>
    </citation>
    <scope>NUCLEOTIDE SEQUENCE [LARGE SCALE GENOMIC DNA]</scope>
    <source>
        <strain evidence="2 3">AD002</strain>
    </source>
</reference>
<accession>A0A433P8V4</accession>
<feature type="coiled-coil region" evidence="1">
    <location>
        <begin position="27"/>
        <end position="128"/>
    </location>
</feature>
<dbReference type="AlphaFoldDB" id="A0A433P8V4"/>
<proteinExistence type="predicted"/>
<keyword evidence="3" id="KW-1185">Reference proteome</keyword>
<evidence type="ECO:0000256" key="1">
    <source>
        <dbReference type="SAM" id="Coils"/>
    </source>
</evidence>
<name>A0A433P8V4_9FUNG</name>
<dbReference type="EMBL" id="RBNJ01028355">
    <property type="protein sequence ID" value="RUS13971.1"/>
    <property type="molecule type" value="Genomic_DNA"/>
</dbReference>
<gene>
    <name evidence="2" type="ORF">BC938DRAFT_477591</name>
</gene>
<protein>
    <submittedName>
        <fullName evidence="2">Uncharacterized protein</fullName>
    </submittedName>
</protein>
<feature type="coiled-coil region" evidence="1">
    <location>
        <begin position="160"/>
        <end position="215"/>
    </location>
</feature>
<organism evidence="2 3">
    <name type="scientific">Jimgerdemannia flammicorona</name>
    <dbReference type="NCBI Taxonomy" id="994334"/>
    <lineage>
        <taxon>Eukaryota</taxon>
        <taxon>Fungi</taxon>
        <taxon>Fungi incertae sedis</taxon>
        <taxon>Mucoromycota</taxon>
        <taxon>Mucoromycotina</taxon>
        <taxon>Endogonomycetes</taxon>
        <taxon>Endogonales</taxon>
        <taxon>Endogonaceae</taxon>
        <taxon>Jimgerdemannia</taxon>
    </lineage>
</organism>
<feature type="non-terminal residue" evidence="2">
    <location>
        <position position="1"/>
    </location>
</feature>
<sequence>NLRDKIVPRQSPMLQQAFVDITQPPMNKKLDDEIQNLRRRLEEEKKHKAVLDETYNSLERRYEGIEKYLGETKKKNEALQNQNRELKQKLVATSTNIETLKNDLPAKRDEAELALHESQRQRDALRKLTALALIQQNVLSKLEHVQQCEKWYRDTEAKALDVVEDEFEQFDLKIQSLKDQNENLATRGRQRVDNIHQLRSRISEMESKVAHLETLDTHGAAEQARRTQLQQERDVNLQQFRHETKLFEQSVSNQKGAVDIKIADLRKRCNSIAAKTQELSFRTKAHAEIREIESNLGDRCLKPPNWSVLPLQRTKTTNILHCGDEGIPDLRSLSFEPSKFYRHDDYASYRFAFEGRWNNGDFRCVFHVRDEDDDEFVGKVFILRRGLNIDFACAERSLKTLLLAKIAARAFREPLCAALAAVGAPDPSWVLR</sequence>
<keyword evidence="1" id="KW-0175">Coiled coil</keyword>
<evidence type="ECO:0000313" key="3">
    <source>
        <dbReference type="Proteomes" id="UP000274822"/>
    </source>
</evidence>
<evidence type="ECO:0000313" key="2">
    <source>
        <dbReference type="EMBL" id="RUS13971.1"/>
    </source>
</evidence>